<feature type="transmembrane region" description="Helical" evidence="10">
    <location>
        <begin position="30"/>
        <end position="48"/>
    </location>
</feature>
<reference evidence="12" key="2">
    <citation type="submission" date="2023-07" db="EMBL/GenBank/DDBJ databases">
        <authorList>
            <person name="Shen H."/>
        </authorList>
    </citation>
    <scope>NUCLEOTIDE SEQUENCE</scope>
    <source>
        <strain evidence="12">TNR-22</strain>
    </source>
</reference>
<keyword evidence="4" id="KW-1003">Cell membrane</keyword>
<dbReference type="RefSeq" id="WP_304377648.1">
    <property type="nucleotide sequence ID" value="NZ_JAUOZU010000013.1"/>
</dbReference>
<evidence type="ECO:0000256" key="8">
    <source>
        <dbReference type="ARBA" id="ARBA00023002"/>
    </source>
</evidence>
<dbReference type="CDD" id="cd10280">
    <property type="entry name" value="PQQ_mGDH"/>
    <property type="match status" value="1"/>
</dbReference>
<dbReference type="InterPro" id="IPR001479">
    <property type="entry name" value="Quinoprotein_DH_CS"/>
</dbReference>
<comment type="similarity">
    <text evidence="3">Belongs to the bacterial PQQ dehydrogenase family.</text>
</comment>
<evidence type="ECO:0000256" key="9">
    <source>
        <dbReference type="ARBA" id="ARBA00023136"/>
    </source>
</evidence>
<feature type="transmembrane region" description="Helical" evidence="10">
    <location>
        <begin position="117"/>
        <end position="136"/>
    </location>
</feature>
<keyword evidence="13" id="KW-1185">Reference proteome</keyword>
<comment type="subcellular location">
    <subcellularLocation>
        <location evidence="2">Cell membrane</location>
        <topology evidence="2">Multi-pass membrane protein</topology>
    </subcellularLocation>
</comment>
<feature type="transmembrane region" description="Helical" evidence="10">
    <location>
        <begin position="77"/>
        <end position="96"/>
    </location>
</feature>
<evidence type="ECO:0000256" key="5">
    <source>
        <dbReference type="ARBA" id="ARBA00022692"/>
    </source>
</evidence>
<protein>
    <submittedName>
        <fullName evidence="12">Membrane-bound PQQ-dependent dehydrogenase, glucose/quinate/shikimate family</fullName>
        <ecNumber evidence="12">1.1.-.-</ecNumber>
    </submittedName>
</protein>
<dbReference type="InterPro" id="IPR017511">
    <property type="entry name" value="PQQ_mDH"/>
</dbReference>
<dbReference type="InterPro" id="IPR002372">
    <property type="entry name" value="PQQ_rpt_dom"/>
</dbReference>
<evidence type="ECO:0000256" key="4">
    <source>
        <dbReference type="ARBA" id="ARBA00022475"/>
    </source>
</evidence>
<keyword evidence="8 12" id="KW-0560">Oxidoreductase</keyword>
<dbReference type="EC" id="1.1.-.-" evidence="12"/>
<dbReference type="InterPro" id="IPR011047">
    <property type="entry name" value="Quinoprotein_ADH-like_sf"/>
</dbReference>
<evidence type="ECO:0000256" key="10">
    <source>
        <dbReference type="SAM" id="Phobius"/>
    </source>
</evidence>
<accession>A0ABT8YQ22</accession>
<organism evidence="12 13">
    <name type="scientific">Rhizobium alvei</name>
    <dbReference type="NCBI Taxonomy" id="1132659"/>
    <lineage>
        <taxon>Bacteria</taxon>
        <taxon>Pseudomonadati</taxon>
        <taxon>Pseudomonadota</taxon>
        <taxon>Alphaproteobacteria</taxon>
        <taxon>Hyphomicrobiales</taxon>
        <taxon>Rhizobiaceae</taxon>
        <taxon>Rhizobium/Agrobacterium group</taxon>
        <taxon>Rhizobium</taxon>
    </lineage>
</organism>
<dbReference type="PANTHER" id="PTHR32303:SF4">
    <property type="entry name" value="QUINOPROTEIN GLUCOSE DEHYDROGENASE"/>
    <property type="match status" value="1"/>
</dbReference>
<reference evidence="12" key="1">
    <citation type="journal article" date="2015" name="Int. J. Syst. Evol. Microbiol.">
        <title>Rhizobium alvei sp. nov., isolated from a freshwater river.</title>
        <authorList>
            <person name="Sheu S.Y."/>
            <person name="Huang H.W."/>
            <person name="Young C.C."/>
            <person name="Chen W.M."/>
        </authorList>
    </citation>
    <scope>NUCLEOTIDE SEQUENCE</scope>
    <source>
        <strain evidence="12">TNR-22</strain>
    </source>
</reference>
<evidence type="ECO:0000256" key="1">
    <source>
        <dbReference type="ARBA" id="ARBA00001931"/>
    </source>
</evidence>
<feature type="transmembrane region" description="Helical" evidence="10">
    <location>
        <begin position="55"/>
        <end position="71"/>
    </location>
</feature>
<comment type="cofactor">
    <cofactor evidence="1">
        <name>pyrroloquinoline quinone</name>
        <dbReference type="ChEBI" id="CHEBI:58442"/>
    </cofactor>
</comment>
<proteinExistence type="inferred from homology"/>
<keyword evidence="6" id="KW-0634">PQQ</keyword>
<evidence type="ECO:0000259" key="11">
    <source>
        <dbReference type="Pfam" id="PF01011"/>
    </source>
</evidence>
<keyword evidence="7 10" id="KW-1133">Transmembrane helix</keyword>
<name>A0ABT8YQ22_9HYPH</name>
<evidence type="ECO:0000313" key="12">
    <source>
        <dbReference type="EMBL" id="MDO6965714.1"/>
    </source>
</evidence>
<dbReference type="NCBIfam" id="TIGR03074">
    <property type="entry name" value="PQQ_membr_DH"/>
    <property type="match status" value="1"/>
</dbReference>
<dbReference type="Pfam" id="PF01011">
    <property type="entry name" value="PQQ"/>
    <property type="match status" value="1"/>
</dbReference>
<evidence type="ECO:0000256" key="6">
    <source>
        <dbReference type="ARBA" id="ARBA00022891"/>
    </source>
</evidence>
<evidence type="ECO:0000256" key="3">
    <source>
        <dbReference type="ARBA" id="ARBA00008156"/>
    </source>
</evidence>
<gene>
    <name evidence="12" type="ORF">Q4481_17260</name>
</gene>
<dbReference type="SUPFAM" id="SSF50998">
    <property type="entry name" value="Quinoprotein alcohol dehydrogenase-like"/>
    <property type="match status" value="1"/>
</dbReference>
<evidence type="ECO:0000256" key="2">
    <source>
        <dbReference type="ARBA" id="ARBA00004651"/>
    </source>
</evidence>
<dbReference type="Proteomes" id="UP001174932">
    <property type="component" value="Unassembled WGS sequence"/>
</dbReference>
<dbReference type="Gene3D" id="2.140.10.10">
    <property type="entry name" value="Quinoprotein alcohol dehydrogenase-like superfamily"/>
    <property type="match status" value="2"/>
</dbReference>
<sequence length="782" mass="84802">MLFVATAILFSAIALALVLPGIQLAMLGGSLFYLAAGIVFALMAYLVLMRRAVTLWIYGALLLCTLAWSLWEVGFDWPQLVPRLGLFLLMGLWLLLPPIRNGLNWPYRNAMAQRRGGLILSLGLLLSAGAIAQGVATQQQPVSGNLPTVRQFLFPELGGRVPEGEWHAYGRTPYGQRYSPLDTINTGNVARLKVAWTYRTGDLPRSGEEAKTSFQATPLMVDETLFLCTPHSIAIALDAETGKEKWRFDPKVARNPNRQELTCRGVSYFRDPGRWIGDTCAARIYLPTADARLFALDARTGLPCPDFGKLGAIDLGQGMLHNPAGYYYSTTPPAVADGKIIIGGAVADNESIYEQSGVIRAFNVITGALEWNWDAGNPENTGPIAPDEYYTTNSPNSWSAFSVDERLGLVYVPMGNQVPDQIGMGRSDYVEKYSSAIVALDLKTGRDRWVRQTVHHDLWGMDVPAQPVLIDLARFDGGIVPALVAPTKQGDIFVLDRRTGEPILPVREVKAPSGAVEGDFTAPTQPASALSYDPPVLSESAMWGLSIFDQLACRIEFKRLRYDGRFTPPSLRGSLIYPGNQGVFNWGSVAVDPARQVMFGAVNHLAYTSRLVPRSEIPALAEDATEAAIGLKRNIGAPYGVAMAQFLGPLGIPCQAPPWGFITGADLRTGKISYLSRNGTFDLESPLPVDLGIRDFGVQGLGGPIVTRGGLAFLATTKDGYFRAFDLTSGRRLWQAKLPAGGQATPMTYALQDGRQFVVIAAGGHGELATVQGDHVIAYSLP</sequence>
<dbReference type="EMBL" id="JAUOZU010000013">
    <property type="protein sequence ID" value="MDO6965714.1"/>
    <property type="molecule type" value="Genomic_DNA"/>
</dbReference>
<dbReference type="PROSITE" id="PS00363">
    <property type="entry name" value="BACTERIAL_PQQ_1"/>
    <property type="match status" value="1"/>
</dbReference>
<comment type="caution">
    <text evidence="12">The sequence shown here is derived from an EMBL/GenBank/DDBJ whole genome shotgun (WGS) entry which is preliminary data.</text>
</comment>
<dbReference type="PANTHER" id="PTHR32303">
    <property type="entry name" value="QUINOPROTEIN ALCOHOL DEHYDROGENASE (CYTOCHROME C)"/>
    <property type="match status" value="1"/>
</dbReference>
<dbReference type="SMART" id="SM00564">
    <property type="entry name" value="PQQ"/>
    <property type="match status" value="4"/>
</dbReference>
<feature type="domain" description="Pyrrolo-quinoline quinone repeat" evidence="11">
    <location>
        <begin position="166"/>
        <end position="758"/>
    </location>
</feature>
<dbReference type="InterPro" id="IPR018391">
    <property type="entry name" value="PQQ_b-propeller_rpt"/>
</dbReference>
<keyword evidence="9 10" id="KW-0472">Membrane</keyword>
<evidence type="ECO:0000313" key="13">
    <source>
        <dbReference type="Proteomes" id="UP001174932"/>
    </source>
</evidence>
<dbReference type="GO" id="GO:0016491">
    <property type="term" value="F:oxidoreductase activity"/>
    <property type="evidence" value="ECO:0007669"/>
    <property type="project" value="UniProtKB-KW"/>
</dbReference>
<keyword evidence="5 10" id="KW-0812">Transmembrane</keyword>
<evidence type="ECO:0000256" key="7">
    <source>
        <dbReference type="ARBA" id="ARBA00022989"/>
    </source>
</evidence>